<dbReference type="Proteomes" id="UP000252079">
    <property type="component" value="Unassembled WGS sequence"/>
</dbReference>
<reference evidence="1 2" key="1">
    <citation type="submission" date="2018-07" db="EMBL/GenBank/DDBJ databases">
        <authorList>
            <consortium name="Pathogen Informatics"/>
        </authorList>
    </citation>
    <scope>NUCLEOTIDE SEQUENCE [LARGE SCALE GENOMIC DNA]</scope>
    <source>
        <strain evidence="1 2">4300STDY6636950</strain>
    </source>
</reference>
<accession>A0ABD7N1E4</accession>
<proteinExistence type="predicted"/>
<dbReference type="Pfam" id="PF13262">
    <property type="entry name" value="DUF4054"/>
    <property type="match status" value="1"/>
</dbReference>
<protein>
    <recommendedName>
        <fullName evidence="3">DUF4054 domain-containing protein</fullName>
    </recommendedName>
</protein>
<dbReference type="InterPro" id="IPR025127">
    <property type="entry name" value="DUF4054"/>
</dbReference>
<organism evidence="1 2">
    <name type="scientific">Klebsiella quasipneumoniae</name>
    <dbReference type="NCBI Taxonomy" id="1463165"/>
    <lineage>
        <taxon>Bacteria</taxon>
        <taxon>Pseudomonadati</taxon>
        <taxon>Pseudomonadota</taxon>
        <taxon>Gammaproteobacteria</taxon>
        <taxon>Enterobacterales</taxon>
        <taxon>Enterobacteriaceae</taxon>
        <taxon>Klebsiella/Raoultella group</taxon>
        <taxon>Klebsiella</taxon>
        <taxon>Klebsiella pneumoniae complex</taxon>
    </lineage>
</organism>
<gene>
    <name evidence="1" type="ORF">SAMEA23995918_02236</name>
</gene>
<comment type="caution">
    <text evidence="1">The sequence shown here is derived from an EMBL/GenBank/DDBJ whole genome shotgun (WGS) entry which is preliminary data.</text>
</comment>
<evidence type="ECO:0000313" key="2">
    <source>
        <dbReference type="Proteomes" id="UP000252079"/>
    </source>
</evidence>
<evidence type="ECO:0008006" key="3">
    <source>
        <dbReference type="Google" id="ProtNLM"/>
    </source>
</evidence>
<name>A0ABD7N1E4_9ENTR</name>
<dbReference type="RefSeq" id="WP_114260589.1">
    <property type="nucleotide sequence ID" value="NZ_UFBM01000012.1"/>
</dbReference>
<dbReference type="AlphaFoldDB" id="A0ABD7N1E4"/>
<evidence type="ECO:0000313" key="1">
    <source>
        <dbReference type="EMBL" id="SSF74040.1"/>
    </source>
</evidence>
<sequence>MAIVAFDSTEFLGIYPRFAGVLTPVQLENAFDTACLMLDNSNGSIVPYDPNNGIKERKTLLYALTCHLCEMALRVDGQAGPMTGASEGSVSVSFAAPDVTNASWFKQTTCGSIYWQGTRKYVIGGRYIAQRHYHPWG</sequence>
<dbReference type="EMBL" id="UFBM01000012">
    <property type="protein sequence ID" value="SSF74040.1"/>
    <property type="molecule type" value="Genomic_DNA"/>
</dbReference>